<proteinExistence type="predicted"/>
<dbReference type="AlphaFoldDB" id="B9ERW9"/>
<evidence type="ECO:0000313" key="2">
    <source>
        <dbReference type="EMBL" id="CAX31994.1"/>
    </source>
</evidence>
<dbReference type="HOGENOM" id="CLU_189950_1_0_3"/>
<dbReference type="EMBL" id="BX548175">
    <property type="protein sequence ID" value="CAX31994.1"/>
    <property type="molecule type" value="Genomic_DNA"/>
</dbReference>
<dbReference type="KEGG" id="pmt:PMT_2476"/>
<gene>
    <name evidence="2" type="ordered locus">PMT_2476</name>
</gene>
<protein>
    <submittedName>
        <fullName evidence="2">Uncharacterized protein</fullName>
    </submittedName>
</protein>
<organism evidence="2 3">
    <name type="scientific">Prochlorococcus marinus (strain MIT 9313)</name>
    <dbReference type="NCBI Taxonomy" id="74547"/>
    <lineage>
        <taxon>Bacteria</taxon>
        <taxon>Bacillati</taxon>
        <taxon>Cyanobacteriota</taxon>
        <taxon>Cyanophyceae</taxon>
        <taxon>Synechococcales</taxon>
        <taxon>Prochlorococcaceae</taxon>
        <taxon>Prochlorococcus</taxon>
    </lineage>
</organism>
<reference evidence="2 3" key="1">
    <citation type="journal article" date="2003" name="Nature">
        <title>Genome divergence in two Prochlorococcus ecotypes reflects oceanic niche differentiation.</title>
        <authorList>
            <person name="Rocap G."/>
            <person name="Larimer F.W."/>
            <person name="Lamerdin J.E."/>
            <person name="Malfatti S."/>
            <person name="Chain P."/>
            <person name="Ahlgren N.A."/>
            <person name="Arellano A."/>
            <person name="Coleman M."/>
            <person name="Hauser L."/>
            <person name="Hess W.R."/>
            <person name="Johnson Z.I."/>
            <person name="Land M.L."/>
            <person name="Lindell D."/>
            <person name="Post A.F."/>
            <person name="Regala W."/>
            <person name="Shah M."/>
            <person name="Shaw S.L."/>
            <person name="Steglich C."/>
            <person name="Sullivan M.B."/>
            <person name="Ting C.S."/>
            <person name="Tolonen A."/>
            <person name="Webb E.A."/>
            <person name="Zinser E.R."/>
            <person name="Chisholm S.W."/>
        </authorList>
    </citation>
    <scope>NUCLEOTIDE SEQUENCE [LARGE SCALE GENOMIC DNA]</scope>
    <source>
        <strain evidence="3">MIT 9313</strain>
    </source>
</reference>
<name>B9ERW9_PROMM</name>
<dbReference type="eggNOG" id="ENOG502ZEB6">
    <property type="taxonomic scope" value="Bacteria"/>
</dbReference>
<dbReference type="RefSeq" id="WP_063414747.1">
    <property type="nucleotide sequence ID" value="NC_005071.1"/>
</dbReference>
<evidence type="ECO:0000313" key="3">
    <source>
        <dbReference type="Proteomes" id="UP000001423"/>
    </source>
</evidence>
<evidence type="ECO:0000256" key="1">
    <source>
        <dbReference type="SAM" id="MobiDB-lite"/>
    </source>
</evidence>
<accession>B9ERW9</accession>
<dbReference type="Proteomes" id="UP000001423">
    <property type="component" value="Chromosome"/>
</dbReference>
<feature type="compositionally biased region" description="Polar residues" evidence="1">
    <location>
        <begin position="17"/>
        <end position="26"/>
    </location>
</feature>
<keyword evidence="3" id="KW-1185">Reference proteome</keyword>
<dbReference type="OrthoDB" id="541618at2"/>
<sequence>MSTQNPRTPKPDKSPPQRKTTFKWNSNGELSAVDMARVLERLTNPALTQCDLACELDQNT</sequence>
<feature type="region of interest" description="Disordered" evidence="1">
    <location>
        <begin position="1"/>
        <end position="26"/>
    </location>
</feature>